<dbReference type="EMBL" id="JACAZH010000001">
    <property type="protein sequence ID" value="KAF7376699.1"/>
    <property type="molecule type" value="Genomic_DNA"/>
</dbReference>
<evidence type="ECO:0000313" key="1">
    <source>
        <dbReference type="EMBL" id="KAF7376699.1"/>
    </source>
</evidence>
<evidence type="ECO:0000313" key="2">
    <source>
        <dbReference type="Proteomes" id="UP000623467"/>
    </source>
</evidence>
<dbReference type="OrthoDB" id="3365698at2759"/>
<proteinExistence type="predicted"/>
<comment type="caution">
    <text evidence="1">The sequence shown here is derived from an EMBL/GenBank/DDBJ whole genome shotgun (WGS) entry which is preliminary data.</text>
</comment>
<protein>
    <submittedName>
        <fullName evidence="1">F-box domain-containing protein</fullName>
    </submittedName>
</protein>
<reference evidence="1" key="1">
    <citation type="submission" date="2020-05" db="EMBL/GenBank/DDBJ databases">
        <title>Mycena genomes resolve the evolution of fungal bioluminescence.</title>
        <authorList>
            <person name="Tsai I.J."/>
        </authorList>
    </citation>
    <scope>NUCLEOTIDE SEQUENCE</scope>
    <source>
        <strain evidence="1">160909Yilan</strain>
    </source>
</reference>
<dbReference type="Proteomes" id="UP000623467">
    <property type="component" value="Unassembled WGS sequence"/>
</dbReference>
<dbReference type="AlphaFoldDB" id="A0A8H6ZG17"/>
<name>A0A8H6ZG17_9AGAR</name>
<accession>A0A8H6ZG17</accession>
<keyword evidence="2" id="KW-1185">Reference proteome</keyword>
<organism evidence="1 2">
    <name type="scientific">Mycena sanguinolenta</name>
    <dbReference type="NCBI Taxonomy" id="230812"/>
    <lineage>
        <taxon>Eukaryota</taxon>
        <taxon>Fungi</taxon>
        <taxon>Dikarya</taxon>
        <taxon>Basidiomycota</taxon>
        <taxon>Agaricomycotina</taxon>
        <taxon>Agaricomycetes</taxon>
        <taxon>Agaricomycetidae</taxon>
        <taxon>Agaricales</taxon>
        <taxon>Marasmiineae</taxon>
        <taxon>Mycenaceae</taxon>
        <taxon>Mycena</taxon>
    </lineage>
</organism>
<sequence length="101" mass="10992">MEADRVLLMDLAAQILDVERSPSELRAEQQERLDAYKYPVLTLSNEVISEIFVHFLPVYPSATGLASPTTLTCLPPMARSGANRSCAMASHSGELPGPLYA</sequence>
<gene>
    <name evidence="1" type="ORF">MSAN_00086900</name>
</gene>